<accession>A0A218ZF99</accession>
<feature type="compositionally biased region" description="Low complexity" evidence="1">
    <location>
        <begin position="115"/>
        <end position="126"/>
    </location>
</feature>
<gene>
    <name evidence="2" type="ORF">B2J93_2508</name>
</gene>
<protein>
    <submittedName>
        <fullName evidence="2">Uncharacterized protein</fullName>
    </submittedName>
</protein>
<name>A0A218ZF99_9HELO</name>
<reference evidence="2 3" key="1">
    <citation type="submission" date="2017-04" db="EMBL/GenBank/DDBJ databases">
        <title>Draft genome sequence of Marssonina coronaria NL1: causal agent of apple blotch.</title>
        <authorList>
            <person name="Cheng Q."/>
        </authorList>
    </citation>
    <scope>NUCLEOTIDE SEQUENCE [LARGE SCALE GENOMIC DNA]</scope>
    <source>
        <strain evidence="2 3">NL1</strain>
    </source>
</reference>
<comment type="caution">
    <text evidence="2">The sequence shown here is derived from an EMBL/GenBank/DDBJ whole genome shotgun (WGS) entry which is preliminary data.</text>
</comment>
<feature type="region of interest" description="Disordered" evidence="1">
    <location>
        <begin position="1"/>
        <end position="250"/>
    </location>
</feature>
<proteinExistence type="predicted"/>
<feature type="compositionally biased region" description="Basic and acidic residues" evidence="1">
    <location>
        <begin position="205"/>
        <end position="214"/>
    </location>
</feature>
<dbReference type="EMBL" id="MZNU01000051">
    <property type="protein sequence ID" value="OWP06270.1"/>
    <property type="molecule type" value="Genomic_DNA"/>
</dbReference>
<dbReference type="Proteomes" id="UP000242519">
    <property type="component" value="Unassembled WGS sequence"/>
</dbReference>
<feature type="compositionally biased region" description="Polar residues" evidence="1">
    <location>
        <begin position="73"/>
        <end position="96"/>
    </location>
</feature>
<feature type="compositionally biased region" description="Basic and acidic residues" evidence="1">
    <location>
        <begin position="236"/>
        <end position="250"/>
    </location>
</feature>
<dbReference type="InParanoid" id="A0A218ZF99"/>
<organism evidence="2 3">
    <name type="scientific">Diplocarpon coronariae</name>
    <dbReference type="NCBI Taxonomy" id="2795749"/>
    <lineage>
        <taxon>Eukaryota</taxon>
        <taxon>Fungi</taxon>
        <taxon>Dikarya</taxon>
        <taxon>Ascomycota</taxon>
        <taxon>Pezizomycotina</taxon>
        <taxon>Leotiomycetes</taxon>
        <taxon>Helotiales</taxon>
        <taxon>Drepanopezizaceae</taxon>
        <taxon>Diplocarpon</taxon>
    </lineage>
</organism>
<evidence type="ECO:0000256" key="1">
    <source>
        <dbReference type="SAM" id="MobiDB-lite"/>
    </source>
</evidence>
<feature type="compositionally biased region" description="Low complexity" evidence="1">
    <location>
        <begin position="7"/>
        <end position="33"/>
    </location>
</feature>
<sequence length="250" mass="26807">MPRYSRYKSTSSSSGDRGSSSSSSDPCSDINPSNPIPYPSSDSSDRRRRSMAPSPPPHSSYRRRPSSPHRPDSQTPAWSSSSADGSATPARSQTPTLRDAYGSHECRATGGDCRSPSPTYAPSYTPFEDSPSAPRYISQAGGNRFRSYSFDSPPPPPLPGPSWCIYEDCIPSSSHTSGSDDDEARRCQRSASPPPRFCFSSPLGRRRDDGRDDWTSGSSVDAGTRGSGSGDAGEGMSERDGDERSESASR</sequence>
<dbReference type="AlphaFoldDB" id="A0A218ZF99"/>
<evidence type="ECO:0000313" key="2">
    <source>
        <dbReference type="EMBL" id="OWP06270.1"/>
    </source>
</evidence>
<evidence type="ECO:0000313" key="3">
    <source>
        <dbReference type="Proteomes" id="UP000242519"/>
    </source>
</evidence>
<keyword evidence="3" id="KW-1185">Reference proteome</keyword>